<keyword evidence="3 6" id="KW-1133">Transmembrane helix</keyword>
<feature type="transmembrane region" description="Helical" evidence="6">
    <location>
        <begin position="33"/>
        <end position="53"/>
    </location>
</feature>
<evidence type="ECO:0000256" key="3">
    <source>
        <dbReference type="ARBA" id="ARBA00022989"/>
    </source>
</evidence>
<sequence>MTAAGLAPLPSALPLGLARGALEVKRFFRSREAVVFTFSLPTVLMVLLGSVFGDHGEPAGVTSSQVLAAGMIAAGIMSTTFVSLGTDIAGDRDDGTLKRLRGTPMPAAAYFIGKIVLVAVTTVAQIALMLAVAMALFGLTLPATVGDWLTFGWVFALGVTSCSLLGIAISSTARNARSANAITQIPYLALQFVSGVFVTPITALPDGLVTTASFFPVKWMAQGFRSVFLPDSMAAYEPAGTWELDRVALVLGAWCVIGLVLCLTTFRWRRGQDG</sequence>
<proteinExistence type="inferred from homology"/>
<dbReference type="Pfam" id="PF01061">
    <property type="entry name" value="ABC2_membrane"/>
    <property type="match status" value="1"/>
</dbReference>
<evidence type="ECO:0000256" key="2">
    <source>
        <dbReference type="ARBA" id="ARBA00022692"/>
    </source>
</evidence>
<feature type="transmembrane region" description="Helical" evidence="6">
    <location>
        <begin position="185"/>
        <end position="204"/>
    </location>
</feature>
<feature type="transmembrane region" description="Helical" evidence="6">
    <location>
        <begin position="65"/>
        <end position="86"/>
    </location>
</feature>
<keyword evidence="5" id="KW-0046">Antibiotic resistance</keyword>
<comment type="similarity">
    <text evidence="6">Belongs to the ABC-2 integral membrane protein family.</text>
</comment>
<keyword evidence="2 6" id="KW-0812">Transmembrane</keyword>
<evidence type="ECO:0000259" key="7">
    <source>
        <dbReference type="PROSITE" id="PS51012"/>
    </source>
</evidence>
<name>A0ABT1A382_9PSEU</name>
<dbReference type="InterPro" id="IPR000412">
    <property type="entry name" value="ABC_2_transport"/>
</dbReference>
<organism evidence="8 9">
    <name type="scientific">Pseudonocardia humida</name>
    <dbReference type="NCBI Taxonomy" id="2800819"/>
    <lineage>
        <taxon>Bacteria</taxon>
        <taxon>Bacillati</taxon>
        <taxon>Actinomycetota</taxon>
        <taxon>Actinomycetes</taxon>
        <taxon>Pseudonocardiales</taxon>
        <taxon>Pseudonocardiaceae</taxon>
        <taxon>Pseudonocardia</taxon>
    </lineage>
</organism>
<comment type="caution">
    <text evidence="8">The sequence shown here is derived from an EMBL/GenBank/DDBJ whole genome shotgun (WGS) entry which is preliminary data.</text>
</comment>
<dbReference type="PANTHER" id="PTHR43027">
    <property type="entry name" value="DOXORUBICIN RESISTANCE ABC TRANSPORTER PERMEASE PROTEIN DRRC-RELATED"/>
    <property type="match status" value="1"/>
</dbReference>
<evidence type="ECO:0000313" key="9">
    <source>
        <dbReference type="Proteomes" id="UP001165283"/>
    </source>
</evidence>
<dbReference type="InterPro" id="IPR047817">
    <property type="entry name" value="ABC2_TM_bact-type"/>
</dbReference>
<evidence type="ECO:0000256" key="6">
    <source>
        <dbReference type="RuleBase" id="RU361157"/>
    </source>
</evidence>
<reference evidence="8" key="1">
    <citation type="submission" date="2021-04" db="EMBL/GenBank/DDBJ databases">
        <title>Pseudonocardia sp. nov., isolated from sandy soil of mangrove forest.</title>
        <authorList>
            <person name="Zan Z."/>
            <person name="Huang R."/>
            <person name="Liu W."/>
        </authorList>
    </citation>
    <scope>NUCLEOTIDE SEQUENCE</scope>
    <source>
        <strain evidence="8">S2-4</strain>
    </source>
</reference>
<dbReference type="InterPro" id="IPR013525">
    <property type="entry name" value="ABC2_TM"/>
</dbReference>
<evidence type="ECO:0000256" key="1">
    <source>
        <dbReference type="ARBA" id="ARBA00004141"/>
    </source>
</evidence>
<dbReference type="PROSITE" id="PS51012">
    <property type="entry name" value="ABC_TM2"/>
    <property type="match status" value="1"/>
</dbReference>
<dbReference type="InterPro" id="IPR052902">
    <property type="entry name" value="ABC-2_transporter"/>
</dbReference>
<accession>A0ABT1A382</accession>
<evidence type="ECO:0000256" key="5">
    <source>
        <dbReference type="ARBA" id="ARBA00023251"/>
    </source>
</evidence>
<keyword evidence="4 6" id="KW-0472">Membrane</keyword>
<comment type="subcellular location">
    <subcellularLocation>
        <location evidence="6">Cell membrane</location>
        <topology evidence="6">Multi-pass membrane protein</topology>
    </subcellularLocation>
    <subcellularLocation>
        <location evidence="1">Membrane</location>
        <topology evidence="1">Multi-pass membrane protein</topology>
    </subcellularLocation>
</comment>
<dbReference type="PANTHER" id="PTHR43027:SF2">
    <property type="entry name" value="TRANSPORT PERMEASE PROTEIN"/>
    <property type="match status" value="1"/>
</dbReference>
<keyword evidence="6" id="KW-1003">Cell membrane</keyword>
<protein>
    <recommendedName>
        <fullName evidence="6">Transport permease protein</fullName>
    </recommendedName>
</protein>
<dbReference type="EMBL" id="JAGSOV010000040">
    <property type="protein sequence ID" value="MCO1657259.1"/>
    <property type="molecule type" value="Genomic_DNA"/>
</dbReference>
<feature type="transmembrane region" description="Helical" evidence="6">
    <location>
        <begin position="247"/>
        <end position="266"/>
    </location>
</feature>
<feature type="transmembrane region" description="Helical" evidence="6">
    <location>
        <begin position="107"/>
        <end position="139"/>
    </location>
</feature>
<keyword evidence="9" id="KW-1185">Reference proteome</keyword>
<evidence type="ECO:0000313" key="8">
    <source>
        <dbReference type="EMBL" id="MCO1657259.1"/>
    </source>
</evidence>
<gene>
    <name evidence="8" type="ORF">KDL28_19565</name>
</gene>
<dbReference type="Proteomes" id="UP001165283">
    <property type="component" value="Unassembled WGS sequence"/>
</dbReference>
<dbReference type="PIRSF" id="PIRSF006648">
    <property type="entry name" value="DrrB"/>
    <property type="match status" value="1"/>
</dbReference>
<dbReference type="RefSeq" id="WP_252440776.1">
    <property type="nucleotide sequence ID" value="NZ_JAGSOV010000040.1"/>
</dbReference>
<feature type="transmembrane region" description="Helical" evidence="6">
    <location>
        <begin position="151"/>
        <end position="173"/>
    </location>
</feature>
<keyword evidence="6" id="KW-0813">Transport</keyword>
<evidence type="ECO:0000256" key="4">
    <source>
        <dbReference type="ARBA" id="ARBA00023136"/>
    </source>
</evidence>
<feature type="domain" description="ABC transmembrane type-2" evidence="7">
    <location>
        <begin position="32"/>
        <end position="269"/>
    </location>
</feature>